<organism evidence="7 8">
    <name type="scientific">Mycolicibacter sinensis (strain JDM601)</name>
    <name type="common">Mycobacterium sinense</name>
    <dbReference type="NCBI Taxonomy" id="875328"/>
    <lineage>
        <taxon>Bacteria</taxon>
        <taxon>Bacillati</taxon>
        <taxon>Actinomycetota</taxon>
        <taxon>Actinomycetes</taxon>
        <taxon>Mycobacteriales</taxon>
        <taxon>Mycobacteriaceae</taxon>
        <taxon>Mycolicibacter</taxon>
    </lineage>
</organism>
<reference evidence="8" key="1">
    <citation type="submission" date="2016-06" db="EMBL/GenBank/DDBJ databases">
        <authorList>
            <person name="Sutton G."/>
            <person name="Brinkac L."/>
            <person name="Sanka R."/>
            <person name="Adams M."/>
            <person name="Lau E."/>
            <person name="Sam S."/>
            <person name="Sreng N."/>
            <person name="Him V."/>
            <person name="Kerleguer A."/>
            <person name="Cheng S."/>
        </authorList>
    </citation>
    <scope>NUCLEOTIDE SEQUENCE [LARGE SCALE GENOMIC DNA]</scope>
    <source>
        <strain evidence="8">E1876</strain>
    </source>
</reference>
<comment type="caution">
    <text evidence="7">The sequence shown here is derived from an EMBL/GenBank/DDBJ whole genome shotgun (WGS) entry which is preliminary data.</text>
</comment>
<keyword evidence="5 6" id="KW-0472">Membrane</keyword>
<evidence type="ECO:0000313" key="8">
    <source>
        <dbReference type="Proteomes" id="UP000093943"/>
    </source>
</evidence>
<keyword evidence="3 6" id="KW-0812">Transmembrane</keyword>
<sequence>MTTPAQDAPLVFPSVAFRPLRLSVICAVLAAVATLLAGYLGNPLFGVFFGGGLALGLGNALLVRRSVESITAKDHPLKSQMALNSATRLLVISVVGLGIAYLFRPLGLGVLAGLALFEVLLVATTALPVLKELRRSAAADASEGFEGTEGTAQ</sequence>
<keyword evidence="2" id="KW-1003">Cell membrane</keyword>
<evidence type="ECO:0000313" key="7">
    <source>
        <dbReference type="EMBL" id="OBI26857.1"/>
    </source>
</evidence>
<evidence type="ECO:0000256" key="3">
    <source>
        <dbReference type="ARBA" id="ARBA00022692"/>
    </source>
</evidence>
<name>A0A1A2XP59_MYCSD</name>
<protein>
    <recommendedName>
        <fullName evidence="9">ATP synthase I</fullName>
    </recommendedName>
</protein>
<dbReference type="RefSeq" id="WP_064923069.1">
    <property type="nucleotide sequence ID" value="NZ_LZJK01000127.1"/>
</dbReference>
<proteinExistence type="predicted"/>
<feature type="transmembrane region" description="Helical" evidence="6">
    <location>
        <begin position="20"/>
        <end position="39"/>
    </location>
</feature>
<evidence type="ECO:0000256" key="4">
    <source>
        <dbReference type="ARBA" id="ARBA00022989"/>
    </source>
</evidence>
<evidence type="ECO:0000256" key="2">
    <source>
        <dbReference type="ARBA" id="ARBA00022475"/>
    </source>
</evidence>
<evidence type="ECO:0008006" key="9">
    <source>
        <dbReference type="Google" id="ProtNLM"/>
    </source>
</evidence>
<dbReference type="EMBL" id="LZKG01000129">
    <property type="protein sequence ID" value="OBI26857.1"/>
    <property type="molecule type" value="Genomic_DNA"/>
</dbReference>
<keyword evidence="4 6" id="KW-1133">Transmembrane helix</keyword>
<feature type="transmembrane region" description="Helical" evidence="6">
    <location>
        <begin position="45"/>
        <end position="64"/>
    </location>
</feature>
<feature type="transmembrane region" description="Helical" evidence="6">
    <location>
        <begin position="85"/>
        <end position="103"/>
    </location>
</feature>
<dbReference type="OrthoDB" id="3689128at2"/>
<comment type="subcellular location">
    <subcellularLocation>
        <location evidence="1">Cell membrane</location>
        <topology evidence="1">Multi-pass membrane protein</topology>
    </subcellularLocation>
</comment>
<dbReference type="Pfam" id="PF03899">
    <property type="entry name" value="ATP-synt_I"/>
    <property type="match status" value="1"/>
</dbReference>
<evidence type="ECO:0000256" key="1">
    <source>
        <dbReference type="ARBA" id="ARBA00004651"/>
    </source>
</evidence>
<evidence type="ECO:0000256" key="5">
    <source>
        <dbReference type="ARBA" id="ARBA00023136"/>
    </source>
</evidence>
<dbReference type="GO" id="GO:0005886">
    <property type="term" value="C:plasma membrane"/>
    <property type="evidence" value="ECO:0007669"/>
    <property type="project" value="UniProtKB-SubCell"/>
</dbReference>
<feature type="transmembrane region" description="Helical" evidence="6">
    <location>
        <begin position="109"/>
        <end position="130"/>
    </location>
</feature>
<dbReference type="AlphaFoldDB" id="A0A1A2XP59"/>
<dbReference type="InterPro" id="IPR005598">
    <property type="entry name" value="ATP_synth_I"/>
</dbReference>
<evidence type="ECO:0000256" key="6">
    <source>
        <dbReference type="SAM" id="Phobius"/>
    </source>
</evidence>
<accession>A0A1A2XP59</accession>
<dbReference type="Proteomes" id="UP000093943">
    <property type="component" value="Unassembled WGS sequence"/>
</dbReference>
<gene>
    <name evidence="7" type="ORF">A5710_00540</name>
</gene>